<evidence type="ECO:0000256" key="2">
    <source>
        <dbReference type="ARBA" id="ARBA00004787"/>
    </source>
</evidence>
<evidence type="ECO:0000256" key="5">
    <source>
        <dbReference type="ARBA" id="ARBA00022695"/>
    </source>
</evidence>
<feature type="site" description="Transition state stabilizer" evidence="7">
    <location>
        <position position="31"/>
    </location>
</feature>
<dbReference type="PANTHER" id="PTHR32125:SF4">
    <property type="entry name" value="2-C-METHYL-D-ERYTHRITOL 4-PHOSPHATE CYTIDYLYLTRANSFERASE, CHLOROPLASTIC"/>
    <property type="match status" value="1"/>
</dbReference>
<feature type="site" description="Transition state stabilizer" evidence="7">
    <location>
        <position position="24"/>
    </location>
</feature>
<dbReference type="PROSITE" id="PS01295">
    <property type="entry name" value="ISPD"/>
    <property type="match status" value="1"/>
</dbReference>
<accession>A0A9E9LFE4</accession>
<protein>
    <recommendedName>
        <fullName evidence="7">2-C-methyl-D-erythritol 4-phosphate cytidylyltransferase</fullName>
        <ecNumber evidence="7">2.7.7.60</ecNumber>
    </recommendedName>
    <alternativeName>
        <fullName evidence="7">4-diphosphocytidyl-2C-methyl-D-erythritol synthase</fullName>
    </alternativeName>
    <alternativeName>
        <fullName evidence="7">MEP cytidylyltransferase</fullName>
        <shortName evidence="7">MCT</shortName>
    </alternativeName>
</protein>
<comment type="pathway">
    <text evidence="2 7">Isoprenoid biosynthesis; isopentenyl diphosphate biosynthesis via DXP pathway; isopentenyl diphosphate from 1-deoxy-D-xylulose 5-phosphate: step 2/6.</text>
</comment>
<dbReference type="PANTHER" id="PTHR32125">
    <property type="entry name" value="2-C-METHYL-D-ERYTHRITOL 4-PHOSPHATE CYTIDYLYLTRANSFERASE, CHLOROPLASTIC"/>
    <property type="match status" value="1"/>
</dbReference>
<dbReference type="CDD" id="cd02516">
    <property type="entry name" value="CDP-ME_synthetase"/>
    <property type="match status" value="1"/>
</dbReference>
<evidence type="ECO:0000256" key="3">
    <source>
        <dbReference type="ARBA" id="ARBA00009789"/>
    </source>
</evidence>
<dbReference type="Gene3D" id="3.90.550.10">
    <property type="entry name" value="Spore Coat Polysaccharide Biosynthesis Protein SpsA, Chain A"/>
    <property type="match status" value="1"/>
</dbReference>
<comment type="similarity">
    <text evidence="3 7">Belongs to the IspD/TarI cytidylyltransferase family. IspD subfamily.</text>
</comment>
<dbReference type="InterPro" id="IPR029044">
    <property type="entry name" value="Nucleotide-diphossugar_trans"/>
</dbReference>
<dbReference type="InterPro" id="IPR001228">
    <property type="entry name" value="IspD"/>
</dbReference>
<feature type="site" description="Positions MEP for the nucleophilic attack" evidence="7">
    <location>
        <position position="219"/>
    </location>
</feature>
<dbReference type="FunFam" id="3.90.550.10:FF:000003">
    <property type="entry name" value="2-C-methyl-D-erythritol 4-phosphate cytidylyltransferase"/>
    <property type="match status" value="1"/>
</dbReference>
<evidence type="ECO:0000256" key="6">
    <source>
        <dbReference type="ARBA" id="ARBA00023229"/>
    </source>
</evidence>
<feature type="site" description="Positions MEP for the nucleophilic attack" evidence="7">
    <location>
        <position position="167"/>
    </location>
</feature>
<dbReference type="Pfam" id="PF01128">
    <property type="entry name" value="IspD"/>
    <property type="match status" value="1"/>
</dbReference>
<reference evidence="8" key="1">
    <citation type="journal article" date="2022" name="Front. Microbiol.">
        <title>New perspectives on an old grouping: The genomic and phenotypic variability of Oxalobacter formigenes and the implications for calcium oxalate stone prevention.</title>
        <authorList>
            <person name="Chmiel J.A."/>
            <person name="Carr C."/>
            <person name="Stuivenberg G.A."/>
            <person name="Venema R."/>
            <person name="Chanyi R.M."/>
            <person name="Al K.F."/>
            <person name="Giguere D."/>
            <person name="Say H."/>
            <person name="Akouris P.P."/>
            <person name="Dominguez Romero S.A."/>
            <person name="Kwong A."/>
            <person name="Tai V."/>
            <person name="Koval S.F."/>
            <person name="Razvi H."/>
            <person name="Bjazevic J."/>
            <person name="Burton J.P."/>
        </authorList>
    </citation>
    <scope>NUCLEOTIDE SEQUENCE</scope>
    <source>
        <strain evidence="8">OxK</strain>
    </source>
</reference>
<gene>
    <name evidence="7 8" type="primary">ispD</name>
    <name evidence="8" type="ORF">NB646_08355</name>
</gene>
<comment type="function">
    <text evidence="7">Catalyzes the formation of 4-diphosphocytidyl-2-C-methyl-D-erythritol from CTP and 2-C-methyl-D-erythritol 4-phosphate (MEP).</text>
</comment>
<evidence type="ECO:0000256" key="7">
    <source>
        <dbReference type="HAMAP-Rule" id="MF_00108"/>
    </source>
</evidence>
<evidence type="ECO:0000313" key="8">
    <source>
        <dbReference type="EMBL" id="WAV92228.1"/>
    </source>
</evidence>
<keyword evidence="5 7" id="KW-0548">Nucleotidyltransferase</keyword>
<dbReference type="EMBL" id="CP098251">
    <property type="protein sequence ID" value="WAV92228.1"/>
    <property type="molecule type" value="Genomic_DNA"/>
</dbReference>
<sequence>MSLNTGDTVPRFFALIPAAGVGSRMKTSCPKQYLELLGKPVLWHCVEAFLACEEIGRVCVVVSPTDIWLDRIRALHPLRDDGRVCFLRCGGMTRRETVLNGLDAMCHEWAPDDRVLVHDAARPGLTPELIRRLVDTVAASPDGGILALPVADTVKRRKDDRVETISREGLWLAQTPQMFPCALLREALARYEQVTDEAGAVEAMGMNPLLVEGHLCNTKITRPSDLALVEMLMKAGKGR</sequence>
<keyword evidence="4 7" id="KW-0808">Transferase</keyword>
<keyword evidence="6 7" id="KW-0414">Isoprene biosynthesis</keyword>
<evidence type="ECO:0000256" key="1">
    <source>
        <dbReference type="ARBA" id="ARBA00001282"/>
    </source>
</evidence>
<dbReference type="Proteomes" id="UP001164819">
    <property type="component" value="Chromosome"/>
</dbReference>
<dbReference type="HAMAP" id="MF_00108">
    <property type="entry name" value="IspD"/>
    <property type="match status" value="1"/>
</dbReference>
<dbReference type="InterPro" id="IPR018294">
    <property type="entry name" value="ISPD_synthase_CS"/>
</dbReference>
<dbReference type="SUPFAM" id="SSF53448">
    <property type="entry name" value="Nucleotide-diphospho-sugar transferases"/>
    <property type="match status" value="1"/>
</dbReference>
<name>A0A9E9LFE4_9BURK</name>
<dbReference type="GO" id="GO:0050518">
    <property type="term" value="F:2-C-methyl-D-erythritol 4-phosphate cytidylyltransferase activity"/>
    <property type="evidence" value="ECO:0007669"/>
    <property type="project" value="UniProtKB-UniRule"/>
</dbReference>
<dbReference type="InterPro" id="IPR050088">
    <property type="entry name" value="IspD/TarI_cytidylyltransf_bact"/>
</dbReference>
<dbReference type="AlphaFoldDB" id="A0A9E9LFE4"/>
<dbReference type="EC" id="2.7.7.60" evidence="7"/>
<comment type="catalytic activity">
    <reaction evidence="1 7">
        <text>2-C-methyl-D-erythritol 4-phosphate + CTP + H(+) = 4-CDP-2-C-methyl-D-erythritol + diphosphate</text>
        <dbReference type="Rhea" id="RHEA:13429"/>
        <dbReference type="ChEBI" id="CHEBI:15378"/>
        <dbReference type="ChEBI" id="CHEBI:33019"/>
        <dbReference type="ChEBI" id="CHEBI:37563"/>
        <dbReference type="ChEBI" id="CHEBI:57823"/>
        <dbReference type="ChEBI" id="CHEBI:58262"/>
        <dbReference type="EC" id="2.7.7.60"/>
    </reaction>
</comment>
<evidence type="ECO:0000256" key="4">
    <source>
        <dbReference type="ARBA" id="ARBA00022679"/>
    </source>
</evidence>
<organism evidence="8">
    <name type="scientific">Oxalobacter aliiformigenes</name>
    <dbReference type="NCBI Taxonomy" id="2946593"/>
    <lineage>
        <taxon>Bacteria</taxon>
        <taxon>Pseudomonadati</taxon>
        <taxon>Pseudomonadota</taxon>
        <taxon>Betaproteobacteria</taxon>
        <taxon>Burkholderiales</taxon>
        <taxon>Oxalobacteraceae</taxon>
        <taxon>Oxalobacter</taxon>
    </lineage>
</organism>
<dbReference type="NCBIfam" id="TIGR00453">
    <property type="entry name" value="ispD"/>
    <property type="match status" value="1"/>
</dbReference>
<proteinExistence type="inferred from homology"/>
<dbReference type="InterPro" id="IPR034683">
    <property type="entry name" value="IspD/TarI"/>
</dbReference>
<dbReference type="GO" id="GO:0019288">
    <property type="term" value="P:isopentenyl diphosphate biosynthetic process, methylerythritol 4-phosphate pathway"/>
    <property type="evidence" value="ECO:0007669"/>
    <property type="project" value="UniProtKB-UniRule"/>
</dbReference>